<dbReference type="Proteomes" id="UP000735302">
    <property type="component" value="Unassembled WGS sequence"/>
</dbReference>
<gene>
    <name evidence="2" type="ORF">PoB_007237500</name>
</gene>
<reference evidence="2 3" key="1">
    <citation type="journal article" date="2021" name="Elife">
        <title>Chloroplast acquisition without the gene transfer in kleptoplastic sea slugs, Plakobranchus ocellatus.</title>
        <authorList>
            <person name="Maeda T."/>
            <person name="Takahashi S."/>
            <person name="Yoshida T."/>
            <person name="Shimamura S."/>
            <person name="Takaki Y."/>
            <person name="Nagai Y."/>
            <person name="Toyoda A."/>
            <person name="Suzuki Y."/>
            <person name="Arimoto A."/>
            <person name="Ishii H."/>
            <person name="Satoh N."/>
            <person name="Nishiyama T."/>
            <person name="Hasebe M."/>
            <person name="Maruyama T."/>
            <person name="Minagawa J."/>
            <person name="Obokata J."/>
            <person name="Shigenobu S."/>
        </authorList>
    </citation>
    <scope>NUCLEOTIDE SEQUENCE [LARGE SCALE GENOMIC DNA]</scope>
</reference>
<organism evidence="2 3">
    <name type="scientific">Plakobranchus ocellatus</name>
    <dbReference type="NCBI Taxonomy" id="259542"/>
    <lineage>
        <taxon>Eukaryota</taxon>
        <taxon>Metazoa</taxon>
        <taxon>Spiralia</taxon>
        <taxon>Lophotrochozoa</taxon>
        <taxon>Mollusca</taxon>
        <taxon>Gastropoda</taxon>
        <taxon>Heterobranchia</taxon>
        <taxon>Euthyneura</taxon>
        <taxon>Panpulmonata</taxon>
        <taxon>Sacoglossa</taxon>
        <taxon>Placobranchoidea</taxon>
        <taxon>Plakobranchidae</taxon>
        <taxon>Plakobranchus</taxon>
    </lineage>
</organism>
<name>A0AAV4DP83_9GAST</name>
<sequence>MKTARMPLLSSGKGQQHINDNSDNKGNHNNPVQQGDINNNCNFIGCKNKSILKAKTRVGNVRARAEIHQQIHGSNDNDKDFDMELS</sequence>
<dbReference type="AlphaFoldDB" id="A0AAV4DP83"/>
<proteinExistence type="predicted"/>
<keyword evidence="3" id="KW-1185">Reference proteome</keyword>
<evidence type="ECO:0000256" key="1">
    <source>
        <dbReference type="SAM" id="MobiDB-lite"/>
    </source>
</evidence>
<evidence type="ECO:0000313" key="3">
    <source>
        <dbReference type="Proteomes" id="UP000735302"/>
    </source>
</evidence>
<accession>A0AAV4DP83</accession>
<dbReference type="EMBL" id="BLXT01008083">
    <property type="protein sequence ID" value="GFO45870.1"/>
    <property type="molecule type" value="Genomic_DNA"/>
</dbReference>
<comment type="caution">
    <text evidence="2">The sequence shown here is derived from an EMBL/GenBank/DDBJ whole genome shotgun (WGS) entry which is preliminary data.</text>
</comment>
<feature type="region of interest" description="Disordered" evidence="1">
    <location>
        <begin position="1"/>
        <end position="36"/>
    </location>
</feature>
<protein>
    <submittedName>
        <fullName evidence="2">Uncharacterized protein</fullName>
    </submittedName>
</protein>
<evidence type="ECO:0000313" key="2">
    <source>
        <dbReference type="EMBL" id="GFO45870.1"/>
    </source>
</evidence>